<keyword evidence="2" id="KW-1133">Transmembrane helix</keyword>
<feature type="transmembrane region" description="Helical" evidence="2">
    <location>
        <begin position="45"/>
        <end position="64"/>
    </location>
</feature>
<name>A0ABW2W0Q8_9ACTN</name>
<evidence type="ECO:0000313" key="4">
    <source>
        <dbReference type="Proteomes" id="UP001596957"/>
    </source>
</evidence>
<evidence type="ECO:0000256" key="2">
    <source>
        <dbReference type="SAM" id="Phobius"/>
    </source>
</evidence>
<keyword evidence="2" id="KW-0472">Membrane</keyword>
<feature type="region of interest" description="Disordered" evidence="1">
    <location>
        <begin position="105"/>
        <end position="126"/>
    </location>
</feature>
<keyword evidence="4" id="KW-1185">Reference proteome</keyword>
<evidence type="ECO:0000256" key="1">
    <source>
        <dbReference type="SAM" id="MobiDB-lite"/>
    </source>
</evidence>
<gene>
    <name evidence="3" type="ORF">ACFQZP_51020</name>
</gene>
<dbReference type="Proteomes" id="UP001596957">
    <property type="component" value="Unassembled WGS sequence"/>
</dbReference>
<comment type="caution">
    <text evidence="3">The sequence shown here is derived from an EMBL/GenBank/DDBJ whole genome shotgun (WGS) entry which is preliminary data.</text>
</comment>
<dbReference type="EMBL" id="JBHTEC010000011">
    <property type="protein sequence ID" value="MFD0289772.1"/>
    <property type="molecule type" value="Genomic_DNA"/>
</dbReference>
<evidence type="ECO:0000313" key="3">
    <source>
        <dbReference type="EMBL" id="MFD0289772.1"/>
    </source>
</evidence>
<sequence>MARRNQSEEQGTVVAGGDRPFLLTLAEIGGAWLAMSAVARHQRRAPQAGALLAALALAVFHLLATTHGTNLPMTTMALPALALGMVGAPLTDLTLGRVDDAHAGWPPDCSTPPTTSASAWVSCSPG</sequence>
<organism evidence="3 4">
    <name type="scientific">Streptomyces lutosisoli</name>
    <dbReference type="NCBI Taxonomy" id="2665721"/>
    <lineage>
        <taxon>Bacteria</taxon>
        <taxon>Bacillati</taxon>
        <taxon>Actinomycetota</taxon>
        <taxon>Actinomycetes</taxon>
        <taxon>Kitasatosporales</taxon>
        <taxon>Streptomycetaceae</taxon>
        <taxon>Streptomyces</taxon>
    </lineage>
</organism>
<feature type="compositionally biased region" description="Polar residues" evidence="1">
    <location>
        <begin position="111"/>
        <end position="126"/>
    </location>
</feature>
<dbReference type="RefSeq" id="WP_381265513.1">
    <property type="nucleotide sequence ID" value="NZ_JBHTBI010000167.1"/>
</dbReference>
<reference evidence="4" key="1">
    <citation type="journal article" date="2019" name="Int. J. Syst. Evol. Microbiol.">
        <title>The Global Catalogue of Microorganisms (GCM) 10K type strain sequencing project: providing services to taxonomists for standard genome sequencing and annotation.</title>
        <authorList>
            <consortium name="The Broad Institute Genomics Platform"/>
            <consortium name="The Broad Institute Genome Sequencing Center for Infectious Disease"/>
            <person name="Wu L."/>
            <person name="Ma J."/>
        </authorList>
    </citation>
    <scope>NUCLEOTIDE SEQUENCE [LARGE SCALE GENOMIC DNA]</scope>
    <source>
        <strain evidence="4">CGMCC 4.7198</strain>
    </source>
</reference>
<protein>
    <submittedName>
        <fullName evidence="3">Uncharacterized protein</fullName>
    </submittedName>
</protein>
<keyword evidence="2" id="KW-0812">Transmembrane</keyword>
<proteinExistence type="predicted"/>
<accession>A0ABW2W0Q8</accession>